<dbReference type="AlphaFoldDB" id="A0A0S1MK02"/>
<proteinExistence type="evidence at transcript level"/>
<reference evidence="1" key="1">
    <citation type="submission" date="2015-07" db="EMBL/GenBank/DDBJ databases">
        <title>Elucidating the P. pachyrhizi secretome and potential effectors.</title>
        <authorList>
            <person name="de Carvalho M.C.C.G."/>
            <person name="Nascimento L.C."/>
            <person name="Darben L.M."/>
            <person name="Polizel-Podanosqui A.M."/>
            <person name="Lopes-Caitar V.S."/>
            <person name="Rocha C.S."/>
            <person name="Qi M."/>
            <person name="Carazolle M."/>
            <person name="Kuwahara M.K."/>
            <person name="Pereira G.A.G."/>
            <person name="Abdelnoor R.V."/>
            <person name="Whitham S.A."/>
            <person name="Marcelino-Guimaraes F.C."/>
        </authorList>
    </citation>
    <scope>NUCLEOTIDE SEQUENCE</scope>
</reference>
<protein>
    <submittedName>
        <fullName evidence="1">Uncharacterized protein</fullName>
    </submittedName>
</protein>
<dbReference type="EMBL" id="KT247153">
    <property type="protein sequence ID" value="ALL41242.1"/>
    <property type="molecule type" value="mRNA"/>
</dbReference>
<name>A0A0S1MK02_PHAPC</name>
<sequence>MEAMGNNWFYSAKALKPTTRETCENQLMGIEKPSHNCDVAMKIYKFITYSNFERASKKRICRLADL</sequence>
<evidence type="ECO:0000313" key="1">
    <source>
        <dbReference type="EMBL" id="ALL41242.1"/>
    </source>
</evidence>
<accession>A0A0S1MK02</accession>
<organism evidence="1">
    <name type="scientific">Phakopsora pachyrhizi</name>
    <name type="common">Asian soybean rust disease fungus</name>
    <dbReference type="NCBI Taxonomy" id="170000"/>
    <lineage>
        <taxon>Eukaryota</taxon>
        <taxon>Fungi</taxon>
        <taxon>Dikarya</taxon>
        <taxon>Basidiomycota</taxon>
        <taxon>Pucciniomycotina</taxon>
        <taxon>Pucciniomycetes</taxon>
        <taxon>Pucciniales</taxon>
        <taxon>Phakopsoraceae</taxon>
        <taxon>Phakopsora</taxon>
    </lineage>
</organism>